<keyword evidence="5" id="KW-0813">Transport</keyword>
<keyword evidence="12" id="KW-0496">Mitochondrion</keyword>
<evidence type="ECO:0000256" key="4">
    <source>
        <dbReference type="ARBA" id="ARBA00018632"/>
    </source>
</evidence>
<reference evidence="18" key="1">
    <citation type="submission" date="2022-12" db="EMBL/GenBank/DDBJ databases">
        <title>Chromosome-level genome assembly of the bean flower thrips Megalurothrips usitatus.</title>
        <authorList>
            <person name="Ma L."/>
            <person name="Liu Q."/>
            <person name="Li H."/>
            <person name="Cai W."/>
        </authorList>
    </citation>
    <scope>NUCLEOTIDE SEQUENCE</scope>
    <source>
        <strain evidence="18">Cailab_2022a</strain>
    </source>
</reference>
<sequence length="152" mass="17639">MASLSRLHNICNFRGIITSSAKLRNVTARRWISKSETKQDVTVAKSGSSPAVSNPLPKTWVSYGFSKDNYYEDRLLTHLFLFFGFSWALLGSMWILYYYPDMNHHEWYRREAFLELRRREAAGLPLVDPDYVPPSQVKLPSDEELGSYEIII</sequence>
<dbReference type="EMBL" id="JAPTSV010000002">
    <property type="protein sequence ID" value="KAJ1530850.1"/>
    <property type="molecule type" value="Genomic_DNA"/>
</dbReference>
<keyword evidence="13 17" id="KW-0472">Membrane</keyword>
<evidence type="ECO:0000256" key="8">
    <source>
        <dbReference type="ARBA" id="ARBA00022792"/>
    </source>
</evidence>
<name>A0AAV7XZV2_9NEOP</name>
<evidence type="ECO:0000256" key="9">
    <source>
        <dbReference type="ARBA" id="ARBA00022946"/>
    </source>
</evidence>
<accession>A0AAV7XZV2</accession>
<dbReference type="Pfam" id="PF10183">
    <property type="entry name" value="ESSS"/>
    <property type="match status" value="1"/>
</dbReference>
<gene>
    <name evidence="18" type="ORF">ONE63_005694</name>
</gene>
<dbReference type="Proteomes" id="UP001075354">
    <property type="component" value="Chromosome 2"/>
</dbReference>
<keyword evidence="10" id="KW-0249">Electron transport</keyword>
<evidence type="ECO:0000256" key="6">
    <source>
        <dbReference type="ARBA" id="ARBA00022660"/>
    </source>
</evidence>
<evidence type="ECO:0000256" key="12">
    <source>
        <dbReference type="ARBA" id="ARBA00023128"/>
    </source>
</evidence>
<evidence type="ECO:0000313" key="18">
    <source>
        <dbReference type="EMBL" id="KAJ1530850.1"/>
    </source>
</evidence>
<dbReference type="AlphaFoldDB" id="A0AAV7XZV2"/>
<organism evidence="18 19">
    <name type="scientific">Megalurothrips usitatus</name>
    <name type="common">bean blossom thrips</name>
    <dbReference type="NCBI Taxonomy" id="439358"/>
    <lineage>
        <taxon>Eukaryota</taxon>
        <taxon>Metazoa</taxon>
        <taxon>Ecdysozoa</taxon>
        <taxon>Arthropoda</taxon>
        <taxon>Hexapoda</taxon>
        <taxon>Insecta</taxon>
        <taxon>Pterygota</taxon>
        <taxon>Neoptera</taxon>
        <taxon>Paraneoptera</taxon>
        <taxon>Thysanoptera</taxon>
        <taxon>Terebrantia</taxon>
        <taxon>Thripoidea</taxon>
        <taxon>Thripidae</taxon>
        <taxon>Megalurothrips</taxon>
    </lineage>
</organism>
<keyword evidence="19" id="KW-1185">Reference proteome</keyword>
<evidence type="ECO:0000313" key="19">
    <source>
        <dbReference type="Proteomes" id="UP001075354"/>
    </source>
</evidence>
<keyword evidence="8" id="KW-0999">Mitochondrion inner membrane</keyword>
<evidence type="ECO:0000256" key="2">
    <source>
        <dbReference type="ARBA" id="ARBA00004434"/>
    </source>
</evidence>
<evidence type="ECO:0000256" key="11">
    <source>
        <dbReference type="ARBA" id="ARBA00022989"/>
    </source>
</evidence>
<protein>
    <recommendedName>
        <fullName evidence="4">NADH dehydrogenase [ubiquinone] 1 beta subcomplex subunit 11, mitochondrial</fullName>
    </recommendedName>
    <alternativeName>
        <fullName evidence="15">Complex I-ESSS</fullName>
    </alternativeName>
    <alternativeName>
        <fullName evidence="14">NADH-ubiquinone oxidoreductase ESSS subunit</fullName>
    </alternativeName>
</protein>
<keyword evidence="7 17" id="KW-0812">Transmembrane</keyword>
<dbReference type="InterPro" id="IPR019329">
    <property type="entry name" value="NADH_UbQ_OxRdtase_ESSS_su"/>
</dbReference>
<evidence type="ECO:0000256" key="13">
    <source>
        <dbReference type="ARBA" id="ARBA00023136"/>
    </source>
</evidence>
<dbReference type="PANTHER" id="PTHR13327">
    <property type="entry name" value="NADH-UBIQUINONE OXIDOREDUCTASE ESSS SUBUNIT, MITOCHONDRIAL PRECURSOR"/>
    <property type="match status" value="1"/>
</dbReference>
<comment type="subunit">
    <text evidence="16">Complex I is composed of 45 different subunits. Interacts with BCAP31.</text>
</comment>
<evidence type="ECO:0000256" key="5">
    <source>
        <dbReference type="ARBA" id="ARBA00022448"/>
    </source>
</evidence>
<keyword evidence="11 17" id="KW-1133">Transmembrane helix</keyword>
<feature type="transmembrane region" description="Helical" evidence="17">
    <location>
        <begin position="75"/>
        <end position="99"/>
    </location>
</feature>
<comment type="similarity">
    <text evidence="3">Belongs to the complex I NDUFB11 subunit family.</text>
</comment>
<evidence type="ECO:0000256" key="17">
    <source>
        <dbReference type="SAM" id="Phobius"/>
    </source>
</evidence>
<evidence type="ECO:0000256" key="3">
    <source>
        <dbReference type="ARBA" id="ARBA00008915"/>
    </source>
</evidence>
<dbReference type="GO" id="GO:0005743">
    <property type="term" value="C:mitochondrial inner membrane"/>
    <property type="evidence" value="ECO:0007669"/>
    <property type="project" value="UniProtKB-SubCell"/>
</dbReference>
<evidence type="ECO:0000256" key="16">
    <source>
        <dbReference type="ARBA" id="ARBA00046528"/>
    </source>
</evidence>
<evidence type="ECO:0000256" key="15">
    <source>
        <dbReference type="ARBA" id="ARBA00031387"/>
    </source>
</evidence>
<proteinExistence type="inferred from homology"/>
<evidence type="ECO:0000256" key="1">
    <source>
        <dbReference type="ARBA" id="ARBA00003195"/>
    </source>
</evidence>
<comment type="function">
    <text evidence="1">Accessory subunit of the mitochondrial membrane respiratory chain NADH dehydrogenase (Complex I), that is believed not to be involved in catalysis. Complex I functions in the transfer of electrons from NADH to the respiratory chain. The immediate electron acceptor for the enzyme is believed to be ubiquinone.</text>
</comment>
<keyword evidence="9" id="KW-0809">Transit peptide</keyword>
<keyword evidence="6" id="KW-0679">Respiratory chain</keyword>
<evidence type="ECO:0000256" key="7">
    <source>
        <dbReference type="ARBA" id="ARBA00022692"/>
    </source>
</evidence>
<evidence type="ECO:0000256" key="10">
    <source>
        <dbReference type="ARBA" id="ARBA00022982"/>
    </source>
</evidence>
<evidence type="ECO:0000256" key="14">
    <source>
        <dbReference type="ARBA" id="ARBA00030753"/>
    </source>
</evidence>
<comment type="subcellular location">
    <subcellularLocation>
        <location evidence="2">Mitochondrion inner membrane</location>
        <topology evidence="2">Single-pass membrane protein</topology>
    </subcellularLocation>
</comment>
<dbReference type="PANTHER" id="PTHR13327:SF0">
    <property type="entry name" value="NADH DEHYDROGENASE [UBIQUINONE] 1 BETA SUBCOMPLEX SUBUNIT 11, MITOCHONDRIAL"/>
    <property type="match status" value="1"/>
</dbReference>
<comment type="caution">
    <text evidence="18">The sequence shown here is derived from an EMBL/GenBank/DDBJ whole genome shotgun (WGS) entry which is preliminary data.</text>
</comment>